<dbReference type="AlphaFoldDB" id="A0A6J4HYB6"/>
<feature type="non-terminal residue" evidence="2">
    <location>
        <position position="125"/>
    </location>
</feature>
<feature type="region of interest" description="Disordered" evidence="1">
    <location>
        <begin position="1"/>
        <end position="125"/>
    </location>
</feature>
<feature type="non-terminal residue" evidence="2">
    <location>
        <position position="1"/>
    </location>
</feature>
<reference evidence="2" key="1">
    <citation type="submission" date="2020-02" db="EMBL/GenBank/DDBJ databases">
        <authorList>
            <person name="Meier V. D."/>
        </authorList>
    </citation>
    <scope>NUCLEOTIDE SEQUENCE</scope>
    <source>
        <strain evidence="2">AVDCRST_MAG76</strain>
    </source>
</reference>
<organism evidence="2">
    <name type="scientific">uncultured Acidimicrobiales bacterium</name>
    <dbReference type="NCBI Taxonomy" id="310071"/>
    <lineage>
        <taxon>Bacteria</taxon>
        <taxon>Bacillati</taxon>
        <taxon>Actinomycetota</taxon>
        <taxon>Acidimicrobiia</taxon>
        <taxon>Acidimicrobiales</taxon>
        <taxon>environmental samples</taxon>
    </lineage>
</organism>
<evidence type="ECO:0000256" key="1">
    <source>
        <dbReference type="SAM" id="MobiDB-lite"/>
    </source>
</evidence>
<protein>
    <submittedName>
        <fullName evidence="2">SSU ribosomal protein S13p (S18e)</fullName>
    </submittedName>
</protein>
<name>A0A6J4HYB6_9ACTN</name>
<feature type="compositionally biased region" description="Basic and acidic residues" evidence="1">
    <location>
        <begin position="101"/>
        <end position="125"/>
    </location>
</feature>
<proteinExistence type="predicted"/>
<feature type="compositionally biased region" description="Basic and acidic residues" evidence="1">
    <location>
        <begin position="25"/>
        <end position="41"/>
    </location>
</feature>
<keyword evidence="2" id="KW-0689">Ribosomal protein</keyword>
<gene>
    <name evidence="2" type="ORF">AVDCRST_MAG76-1459</name>
</gene>
<feature type="compositionally biased region" description="Basic residues" evidence="1">
    <location>
        <begin position="63"/>
        <end position="75"/>
    </location>
</feature>
<sequence length="125" mass="13948">GTHRRRRHPPREAVGRQPHLHLRHRPADRGAHLRVHDDRPGHACPGPHRRGGGPPPRLDRRQRPGRGRPAARGRPGHPPQDGDRLLPGDPPPQGPAGARPADPDQRPDPQGPEEDRRRQEEGEEV</sequence>
<evidence type="ECO:0000313" key="2">
    <source>
        <dbReference type="EMBL" id="CAA9235058.1"/>
    </source>
</evidence>
<dbReference type="GO" id="GO:0005840">
    <property type="term" value="C:ribosome"/>
    <property type="evidence" value="ECO:0007669"/>
    <property type="project" value="UniProtKB-KW"/>
</dbReference>
<dbReference type="EMBL" id="CADCSZ010000087">
    <property type="protein sequence ID" value="CAA9235058.1"/>
    <property type="molecule type" value="Genomic_DNA"/>
</dbReference>
<keyword evidence="2" id="KW-0687">Ribonucleoprotein</keyword>
<accession>A0A6J4HYB6</accession>